<evidence type="ECO:0000313" key="10">
    <source>
        <dbReference type="Proteomes" id="UP000176631"/>
    </source>
</evidence>
<dbReference type="InterPro" id="IPR001714">
    <property type="entry name" value="Pept_M24_MAP"/>
</dbReference>
<sequence length="250" mass="27554">MIYLKNRKELEIMKKAGQIAKFAMDEVSKNIIPGEKTASLDRIAERLIESYGAESSFKKVENYNYTTCITPNELIVHGVPGDYILKEGNILGVDLGAYYNGFHSDMSTTFPVGKIAKETERFLMVGRKALKRAIKKVKVGNSIGDISETIQNEVESAGYFIVREFSGHGIGKDLHEDPLIPGFGKSGTGEKIQEGMVFAIEVIYSQRRSTIKLLPDGWSVSTSDSSLAGLFEHTVAATKKGPLVLTERLN</sequence>
<reference evidence="9 10" key="1">
    <citation type="journal article" date="2016" name="Nat. Commun.">
        <title>Thousands of microbial genomes shed light on interconnected biogeochemical processes in an aquifer system.</title>
        <authorList>
            <person name="Anantharaman K."/>
            <person name="Brown C.T."/>
            <person name="Hug L.A."/>
            <person name="Sharon I."/>
            <person name="Castelle C.J."/>
            <person name="Probst A.J."/>
            <person name="Thomas B.C."/>
            <person name="Singh A."/>
            <person name="Wilkins M.J."/>
            <person name="Karaoz U."/>
            <person name="Brodie E.L."/>
            <person name="Williams K.H."/>
            <person name="Hubbard S.S."/>
            <person name="Banfield J.F."/>
        </authorList>
    </citation>
    <scope>NUCLEOTIDE SEQUENCE [LARGE SCALE GENOMIC DNA]</scope>
</reference>
<feature type="binding site" evidence="6">
    <location>
        <position position="201"/>
    </location>
    <ligand>
        <name>a divalent metal cation</name>
        <dbReference type="ChEBI" id="CHEBI:60240"/>
        <label>2</label>
        <note>catalytic</note>
    </ligand>
</feature>
<comment type="subunit">
    <text evidence="6">Monomer.</text>
</comment>
<dbReference type="HAMAP" id="MF_01974">
    <property type="entry name" value="MetAP_1"/>
    <property type="match status" value="1"/>
</dbReference>
<feature type="binding site" evidence="6">
    <location>
        <position position="105"/>
    </location>
    <ligand>
        <name>a divalent metal cation</name>
        <dbReference type="ChEBI" id="CHEBI:60240"/>
        <label>1</label>
    </ligand>
</feature>
<dbReference type="SUPFAM" id="SSF55920">
    <property type="entry name" value="Creatinase/aminopeptidase"/>
    <property type="match status" value="1"/>
</dbReference>
<dbReference type="STRING" id="1802593.A2172_01465"/>
<dbReference type="PRINTS" id="PR00599">
    <property type="entry name" value="MAPEPTIDASE"/>
</dbReference>
<keyword evidence="5 6" id="KW-0378">Hydrolase</keyword>
<dbReference type="GO" id="GO:0006508">
    <property type="term" value="P:proteolysis"/>
    <property type="evidence" value="ECO:0007669"/>
    <property type="project" value="UniProtKB-KW"/>
</dbReference>
<evidence type="ECO:0000256" key="6">
    <source>
        <dbReference type="HAMAP-Rule" id="MF_01974"/>
    </source>
</evidence>
<dbReference type="InterPro" id="IPR002467">
    <property type="entry name" value="Pept_M24A_MAP1"/>
</dbReference>
<name>A0A1G1W995_9BACT</name>
<dbReference type="Proteomes" id="UP000176631">
    <property type="component" value="Unassembled WGS sequence"/>
</dbReference>
<comment type="catalytic activity">
    <reaction evidence="6 7">
        <text>Release of N-terminal amino acids, preferentially methionine, from peptides and arylamides.</text>
        <dbReference type="EC" id="3.4.11.18"/>
    </reaction>
</comment>
<feature type="binding site" evidence="6">
    <location>
        <position position="232"/>
    </location>
    <ligand>
        <name>a divalent metal cation</name>
        <dbReference type="ChEBI" id="CHEBI:60240"/>
        <label>2</label>
        <note>catalytic</note>
    </ligand>
</feature>
<dbReference type="Pfam" id="PF00557">
    <property type="entry name" value="Peptidase_M24"/>
    <property type="match status" value="1"/>
</dbReference>
<dbReference type="PANTHER" id="PTHR43330">
    <property type="entry name" value="METHIONINE AMINOPEPTIDASE"/>
    <property type="match status" value="1"/>
</dbReference>
<keyword evidence="4 6" id="KW-0479">Metal-binding</keyword>
<evidence type="ECO:0000256" key="1">
    <source>
        <dbReference type="ARBA" id="ARBA00002521"/>
    </source>
</evidence>
<dbReference type="Gene3D" id="3.90.230.10">
    <property type="entry name" value="Creatinase/methionine aminopeptidase superfamily"/>
    <property type="match status" value="1"/>
</dbReference>
<dbReference type="CDD" id="cd01086">
    <property type="entry name" value="MetAP1"/>
    <property type="match status" value="1"/>
</dbReference>
<dbReference type="EC" id="3.4.11.18" evidence="6 7"/>
<feature type="binding site" evidence="6">
    <location>
        <position position="168"/>
    </location>
    <ligand>
        <name>a divalent metal cation</name>
        <dbReference type="ChEBI" id="CHEBI:60240"/>
        <label>2</label>
        <note>catalytic</note>
    </ligand>
</feature>
<keyword evidence="2 6" id="KW-0031">Aminopeptidase</keyword>
<accession>A0A1G1W995</accession>
<dbReference type="EMBL" id="MHCP01000015">
    <property type="protein sequence ID" value="OGY24194.1"/>
    <property type="molecule type" value="Genomic_DNA"/>
</dbReference>
<dbReference type="PANTHER" id="PTHR43330:SF27">
    <property type="entry name" value="METHIONINE AMINOPEPTIDASE"/>
    <property type="match status" value="1"/>
</dbReference>
<evidence type="ECO:0000256" key="5">
    <source>
        <dbReference type="ARBA" id="ARBA00022801"/>
    </source>
</evidence>
<dbReference type="AlphaFoldDB" id="A0A1G1W995"/>
<dbReference type="GO" id="GO:0046872">
    <property type="term" value="F:metal ion binding"/>
    <property type="evidence" value="ECO:0007669"/>
    <property type="project" value="UniProtKB-UniRule"/>
</dbReference>
<feature type="binding site" evidence="6">
    <location>
        <position position="175"/>
    </location>
    <ligand>
        <name>substrate</name>
    </ligand>
</feature>
<feature type="domain" description="Peptidase M24" evidence="8">
    <location>
        <begin position="11"/>
        <end position="226"/>
    </location>
</feature>
<comment type="caution">
    <text evidence="9">The sequence shown here is derived from an EMBL/GenBank/DDBJ whole genome shotgun (WGS) entry which is preliminary data.</text>
</comment>
<protein>
    <recommendedName>
        <fullName evidence="6 7">Methionine aminopeptidase</fullName>
        <shortName evidence="6">MAP</shortName>
        <shortName evidence="6">MetAP</shortName>
        <ecNumber evidence="6 7">3.4.11.18</ecNumber>
    </recommendedName>
    <alternativeName>
        <fullName evidence="6">Peptidase M</fullName>
    </alternativeName>
</protein>
<dbReference type="GO" id="GO:0005829">
    <property type="term" value="C:cytosol"/>
    <property type="evidence" value="ECO:0007669"/>
    <property type="project" value="TreeGrafter"/>
</dbReference>
<evidence type="ECO:0000256" key="2">
    <source>
        <dbReference type="ARBA" id="ARBA00022438"/>
    </source>
</evidence>
<dbReference type="GO" id="GO:0004239">
    <property type="term" value="F:initiator methionyl aminopeptidase activity"/>
    <property type="evidence" value="ECO:0007669"/>
    <property type="project" value="UniProtKB-UniRule"/>
</dbReference>
<dbReference type="GO" id="GO:0070006">
    <property type="term" value="F:metalloaminopeptidase activity"/>
    <property type="evidence" value="ECO:0007669"/>
    <property type="project" value="UniProtKB-UniRule"/>
</dbReference>
<evidence type="ECO:0000313" key="9">
    <source>
        <dbReference type="EMBL" id="OGY24194.1"/>
    </source>
</evidence>
<evidence type="ECO:0000256" key="4">
    <source>
        <dbReference type="ARBA" id="ARBA00022723"/>
    </source>
</evidence>
<evidence type="ECO:0000259" key="8">
    <source>
        <dbReference type="Pfam" id="PF00557"/>
    </source>
</evidence>
<proteinExistence type="inferred from homology"/>
<organism evidence="9 10">
    <name type="scientific">Candidatus Woykebacteria bacterium RBG_13_40_15</name>
    <dbReference type="NCBI Taxonomy" id="1802593"/>
    <lineage>
        <taxon>Bacteria</taxon>
        <taxon>Candidatus Woykeibacteriota</taxon>
    </lineage>
</organism>
<gene>
    <name evidence="6" type="primary">map</name>
    <name evidence="9" type="ORF">A2172_01465</name>
</gene>
<feature type="binding site" evidence="6">
    <location>
        <position position="105"/>
    </location>
    <ligand>
        <name>a divalent metal cation</name>
        <dbReference type="ChEBI" id="CHEBI:60240"/>
        <label>2</label>
        <note>catalytic</note>
    </ligand>
</feature>
<keyword evidence="3 6" id="KW-0645">Protease</keyword>
<feature type="binding site" evidence="6">
    <location>
        <position position="77"/>
    </location>
    <ligand>
        <name>substrate</name>
    </ligand>
</feature>
<comment type="cofactor">
    <cofactor evidence="6">
        <name>Co(2+)</name>
        <dbReference type="ChEBI" id="CHEBI:48828"/>
    </cofactor>
    <cofactor evidence="6">
        <name>Zn(2+)</name>
        <dbReference type="ChEBI" id="CHEBI:29105"/>
    </cofactor>
    <cofactor evidence="6">
        <name>Mn(2+)</name>
        <dbReference type="ChEBI" id="CHEBI:29035"/>
    </cofactor>
    <cofactor evidence="6">
        <name>Fe(2+)</name>
        <dbReference type="ChEBI" id="CHEBI:29033"/>
    </cofactor>
    <text evidence="6">Binds 2 divalent metal cations per subunit. Has a high-affinity and a low affinity metal-binding site. The true nature of the physiological cofactor is under debate. The enzyme is active with cobalt, zinc, manganese or divalent iron ions. Most likely, methionine aminopeptidases function as mononuclear Fe(2+)-metalloproteases under physiological conditions, and the catalytically relevant metal-binding site has been assigned to the histidine-containing high-affinity site.</text>
</comment>
<comment type="function">
    <text evidence="1 6">Removes the N-terminal methionine from nascent proteins. The N-terminal methionine is often cleaved when the second residue in the primary sequence is small and uncharged (Met-Ala-, Cys, Gly, Pro, Ser, Thr, or Val). Requires deformylation of the N(alpha)-formylated initiator methionine before it can be hydrolyzed.</text>
</comment>
<comment type="similarity">
    <text evidence="6">Belongs to the peptidase M24A family. Methionine aminopeptidase type 1 subfamily.</text>
</comment>
<feature type="binding site" evidence="6">
    <location>
        <position position="232"/>
    </location>
    <ligand>
        <name>a divalent metal cation</name>
        <dbReference type="ChEBI" id="CHEBI:60240"/>
        <label>1</label>
    </ligand>
</feature>
<feature type="binding site" evidence="6">
    <location>
        <position position="94"/>
    </location>
    <ligand>
        <name>a divalent metal cation</name>
        <dbReference type="ChEBI" id="CHEBI:60240"/>
        <label>1</label>
    </ligand>
</feature>
<evidence type="ECO:0000256" key="7">
    <source>
        <dbReference type="RuleBase" id="RU003653"/>
    </source>
</evidence>
<dbReference type="NCBIfam" id="TIGR00500">
    <property type="entry name" value="met_pdase_I"/>
    <property type="match status" value="1"/>
</dbReference>
<dbReference type="InterPro" id="IPR000994">
    <property type="entry name" value="Pept_M24"/>
</dbReference>
<dbReference type="InterPro" id="IPR036005">
    <property type="entry name" value="Creatinase/aminopeptidase-like"/>
</dbReference>
<evidence type="ECO:0000256" key="3">
    <source>
        <dbReference type="ARBA" id="ARBA00022670"/>
    </source>
</evidence>